<evidence type="ECO:0000256" key="10">
    <source>
        <dbReference type="HAMAP-Rule" id="MF_00127"/>
    </source>
</evidence>
<dbReference type="InterPro" id="IPR004154">
    <property type="entry name" value="Anticodon-bd"/>
</dbReference>
<feature type="domain" description="Aminoacyl-transfer RNA synthetases class-II family profile" evidence="11">
    <location>
        <begin position="1"/>
        <end position="330"/>
    </location>
</feature>
<dbReference type="EC" id="6.1.1.21" evidence="10"/>
<dbReference type="InterPro" id="IPR045864">
    <property type="entry name" value="aa-tRNA-synth_II/BPL/LPL"/>
</dbReference>
<dbReference type="Gene3D" id="3.30.930.10">
    <property type="entry name" value="Bira Bifunctional Protein, Domain 2"/>
    <property type="match status" value="1"/>
</dbReference>
<dbReference type="InterPro" id="IPR036621">
    <property type="entry name" value="Anticodon-bd_dom_sf"/>
</dbReference>
<protein>
    <recommendedName>
        <fullName evidence="10">Histidine--tRNA ligase</fullName>
        <ecNumber evidence="10">6.1.1.21</ecNumber>
    </recommendedName>
    <alternativeName>
        <fullName evidence="10">Histidyl-tRNA synthetase</fullName>
        <shortName evidence="10">HisRS</shortName>
    </alternativeName>
</protein>
<dbReference type="PANTHER" id="PTHR43707">
    <property type="entry name" value="HISTIDYL-TRNA SYNTHETASE"/>
    <property type="match status" value="1"/>
</dbReference>
<evidence type="ECO:0000256" key="4">
    <source>
        <dbReference type="ARBA" id="ARBA00022598"/>
    </source>
</evidence>
<evidence type="ECO:0000256" key="8">
    <source>
        <dbReference type="ARBA" id="ARBA00023146"/>
    </source>
</evidence>
<dbReference type="InterPro" id="IPR004516">
    <property type="entry name" value="HisRS/HisZ"/>
</dbReference>
<comment type="subunit">
    <text evidence="2 10">Homodimer.</text>
</comment>
<evidence type="ECO:0000313" key="13">
    <source>
        <dbReference type="Proteomes" id="UP000776983"/>
    </source>
</evidence>
<evidence type="ECO:0000256" key="1">
    <source>
        <dbReference type="ARBA" id="ARBA00008226"/>
    </source>
</evidence>
<comment type="caution">
    <text evidence="12">The sequence shown here is derived from an EMBL/GenBank/DDBJ whole genome shotgun (WGS) entry which is preliminary data.</text>
</comment>
<evidence type="ECO:0000313" key="12">
    <source>
        <dbReference type="EMBL" id="MCB5362938.1"/>
    </source>
</evidence>
<name>A0ABS8CAC3_9BURK</name>
<comment type="similarity">
    <text evidence="1 10">Belongs to the class-II aminoacyl-tRNA synthetase family.</text>
</comment>
<dbReference type="Proteomes" id="UP000776983">
    <property type="component" value="Unassembled WGS sequence"/>
</dbReference>
<evidence type="ECO:0000256" key="5">
    <source>
        <dbReference type="ARBA" id="ARBA00022741"/>
    </source>
</evidence>
<proteinExistence type="inferred from homology"/>
<gene>
    <name evidence="10 12" type="primary">hisS</name>
    <name evidence="12" type="ORF">H0484_04100</name>
</gene>
<dbReference type="InterPro" id="IPR041715">
    <property type="entry name" value="HisRS-like_core"/>
</dbReference>
<accession>A0ABS8CAC3</accession>
<organism evidence="12 13">
    <name type="scientific">Mesopusillimonas faecipullorum</name>
    <dbReference type="NCBI Taxonomy" id="2755040"/>
    <lineage>
        <taxon>Bacteria</taxon>
        <taxon>Pseudomonadati</taxon>
        <taxon>Pseudomonadota</taxon>
        <taxon>Betaproteobacteria</taxon>
        <taxon>Burkholderiales</taxon>
        <taxon>Alcaligenaceae</taxon>
        <taxon>Mesopusillimonas</taxon>
    </lineage>
</organism>
<dbReference type="SUPFAM" id="SSF52954">
    <property type="entry name" value="Class II aaRS ABD-related"/>
    <property type="match status" value="1"/>
</dbReference>
<dbReference type="PROSITE" id="PS50862">
    <property type="entry name" value="AA_TRNA_LIGASE_II"/>
    <property type="match status" value="1"/>
</dbReference>
<dbReference type="GO" id="GO:0004821">
    <property type="term" value="F:histidine-tRNA ligase activity"/>
    <property type="evidence" value="ECO:0007669"/>
    <property type="project" value="UniProtKB-EC"/>
</dbReference>
<dbReference type="InterPro" id="IPR033656">
    <property type="entry name" value="HisRS_anticodon"/>
</dbReference>
<keyword evidence="4 10" id="KW-0436">Ligase</keyword>
<evidence type="ECO:0000256" key="2">
    <source>
        <dbReference type="ARBA" id="ARBA00011738"/>
    </source>
</evidence>
<evidence type="ECO:0000259" key="11">
    <source>
        <dbReference type="PROSITE" id="PS50862"/>
    </source>
</evidence>
<comment type="subcellular location">
    <subcellularLocation>
        <location evidence="10">Cytoplasm</location>
    </subcellularLocation>
</comment>
<dbReference type="InterPro" id="IPR006195">
    <property type="entry name" value="aa-tRNA-synth_II"/>
</dbReference>
<comment type="catalytic activity">
    <reaction evidence="9 10">
        <text>tRNA(His) + L-histidine + ATP = L-histidyl-tRNA(His) + AMP + diphosphate + H(+)</text>
        <dbReference type="Rhea" id="RHEA:17313"/>
        <dbReference type="Rhea" id="RHEA-COMP:9665"/>
        <dbReference type="Rhea" id="RHEA-COMP:9689"/>
        <dbReference type="ChEBI" id="CHEBI:15378"/>
        <dbReference type="ChEBI" id="CHEBI:30616"/>
        <dbReference type="ChEBI" id="CHEBI:33019"/>
        <dbReference type="ChEBI" id="CHEBI:57595"/>
        <dbReference type="ChEBI" id="CHEBI:78442"/>
        <dbReference type="ChEBI" id="CHEBI:78527"/>
        <dbReference type="ChEBI" id="CHEBI:456215"/>
        <dbReference type="EC" id="6.1.1.21"/>
    </reaction>
</comment>
<dbReference type="EMBL" id="JACDXW010000002">
    <property type="protein sequence ID" value="MCB5362938.1"/>
    <property type="molecule type" value="Genomic_DNA"/>
</dbReference>
<reference evidence="12 13" key="1">
    <citation type="submission" date="2020-07" db="EMBL/GenBank/DDBJ databases">
        <title>Pusillimonas sp. nov., isolated from poultry manure in Taiwan.</title>
        <authorList>
            <person name="Lin S.-Y."/>
            <person name="Tang Y.-S."/>
            <person name="Young C.-C."/>
        </authorList>
    </citation>
    <scope>NUCLEOTIDE SEQUENCE [LARGE SCALE GENOMIC DNA]</scope>
    <source>
        <strain evidence="12 13">CC-YST705</strain>
    </source>
</reference>
<dbReference type="CDD" id="cd00859">
    <property type="entry name" value="HisRS_anticodon"/>
    <property type="match status" value="1"/>
</dbReference>
<dbReference type="PANTHER" id="PTHR43707:SF1">
    <property type="entry name" value="HISTIDINE--TRNA LIGASE, MITOCHONDRIAL-RELATED"/>
    <property type="match status" value="1"/>
</dbReference>
<sequence>MSQQQSFKKVSAITGMKDILPGESARWEHLEAIVRDWLAAYGYRNLRAPVLEHTRLFARGIGEVTDIVEKEMYSFTDALNGDMLTMRPEFTAGMVRATIEHNLLYERPQRVYAMGPVFRHERPQRGRYRQFHQIDVEALGFAGPDVDAELILMLARLWKLLGLKDVRLELNSLGLPEERAAHRQALVAHLETHIDVLDEEARRRMHTNPLRVLDTKNPAMQEMANSAPRLFDFLGEQSRAHFDGVCERLHDAGISYTLNPRLVRGLDYYNLTVFEWTTDRLGAQGTVCGGGRYDGLLELLGGKPAPAVGFAIGMERLLDLWEQDASYDTPAECDVYFVHQSEAAQRQAMRLAELLRDAGLKVMVHAGPSGFKAQFKRADLSGAAAAVILGDAELQSGRASVKWLRQEQADNQEQQQEMPFGQLVEFLQSRCKQKV</sequence>
<keyword evidence="5 10" id="KW-0547">Nucleotide-binding</keyword>
<dbReference type="Pfam" id="PF03129">
    <property type="entry name" value="HGTP_anticodon"/>
    <property type="match status" value="1"/>
</dbReference>
<dbReference type="SUPFAM" id="SSF55681">
    <property type="entry name" value="Class II aaRS and biotin synthetases"/>
    <property type="match status" value="1"/>
</dbReference>
<dbReference type="InterPro" id="IPR015807">
    <property type="entry name" value="His-tRNA-ligase"/>
</dbReference>
<evidence type="ECO:0000256" key="7">
    <source>
        <dbReference type="ARBA" id="ARBA00022917"/>
    </source>
</evidence>
<dbReference type="NCBIfam" id="TIGR00442">
    <property type="entry name" value="hisS"/>
    <property type="match status" value="1"/>
</dbReference>
<dbReference type="CDD" id="cd00773">
    <property type="entry name" value="HisRS-like_core"/>
    <property type="match status" value="1"/>
</dbReference>
<evidence type="ECO:0000256" key="9">
    <source>
        <dbReference type="ARBA" id="ARBA00047639"/>
    </source>
</evidence>
<keyword evidence="3 10" id="KW-0963">Cytoplasm</keyword>
<dbReference type="Pfam" id="PF13393">
    <property type="entry name" value="tRNA-synt_His"/>
    <property type="match status" value="1"/>
</dbReference>
<keyword evidence="7 10" id="KW-0648">Protein biosynthesis</keyword>
<keyword evidence="13" id="KW-1185">Reference proteome</keyword>
<dbReference type="PIRSF" id="PIRSF001549">
    <property type="entry name" value="His-tRNA_synth"/>
    <property type="match status" value="1"/>
</dbReference>
<dbReference type="RefSeq" id="WP_226953184.1">
    <property type="nucleotide sequence ID" value="NZ_JACDXW010000002.1"/>
</dbReference>
<dbReference type="HAMAP" id="MF_00127">
    <property type="entry name" value="His_tRNA_synth"/>
    <property type="match status" value="1"/>
</dbReference>
<keyword evidence="6 10" id="KW-0067">ATP-binding</keyword>
<evidence type="ECO:0000256" key="6">
    <source>
        <dbReference type="ARBA" id="ARBA00022840"/>
    </source>
</evidence>
<dbReference type="Gene3D" id="3.40.50.800">
    <property type="entry name" value="Anticodon-binding domain"/>
    <property type="match status" value="1"/>
</dbReference>
<keyword evidence="8 10" id="KW-0030">Aminoacyl-tRNA synthetase</keyword>
<evidence type="ECO:0000256" key="3">
    <source>
        <dbReference type="ARBA" id="ARBA00022490"/>
    </source>
</evidence>